<evidence type="ECO:0000256" key="5">
    <source>
        <dbReference type="ARBA" id="ARBA00048200"/>
    </source>
</evidence>
<dbReference type="SUPFAM" id="SSF51445">
    <property type="entry name" value="(Trans)glycosidases"/>
    <property type="match status" value="1"/>
</dbReference>
<evidence type="ECO:0000256" key="2">
    <source>
        <dbReference type="ARBA" id="ARBA00010944"/>
    </source>
</evidence>
<evidence type="ECO:0000313" key="9">
    <source>
        <dbReference type="Proteomes" id="UP000290848"/>
    </source>
</evidence>
<keyword evidence="6" id="KW-0560">Oxidoreductase</keyword>
<dbReference type="CDD" id="cd05254">
    <property type="entry name" value="dTDP_HR_like_SDR_e"/>
    <property type="match status" value="1"/>
</dbReference>
<dbReference type="Pfam" id="PF04321">
    <property type="entry name" value="RmlD_sub_bind"/>
    <property type="match status" value="1"/>
</dbReference>
<dbReference type="PANTHER" id="PTHR10491:SF4">
    <property type="entry name" value="METHIONINE ADENOSYLTRANSFERASE 2 SUBUNIT BETA"/>
    <property type="match status" value="1"/>
</dbReference>
<evidence type="ECO:0000259" key="7">
    <source>
        <dbReference type="Pfam" id="PF04321"/>
    </source>
</evidence>
<dbReference type="GO" id="GO:0019305">
    <property type="term" value="P:dTDP-rhamnose biosynthetic process"/>
    <property type="evidence" value="ECO:0007669"/>
    <property type="project" value="UniProtKB-UniPathway"/>
</dbReference>
<dbReference type="InterPro" id="IPR017853">
    <property type="entry name" value="GH"/>
</dbReference>
<dbReference type="RefSeq" id="WP_128767938.1">
    <property type="nucleotide sequence ID" value="NZ_RXOC01000002.1"/>
</dbReference>
<dbReference type="GO" id="GO:0004553">
    <property type="term" value="F:hydrolase activity, hydrolyzing O-glycosyl compounds"/>
    <property type="evidence" value="ECO:0007669"/>
    <property type="project" value="InterPro"/>
</dbReference>
<protein>
    <recommendedName>
        <fullName evidence="4 6">dTDP-4-dehydrorhamnose reductase</fullName>
        <ecNumber evidence="3 6">1.1.1.133</ecNumber>
    </recommendedName>
</protein>
<dbReference type="Gene3D" id="3.20.20.80">
    <property type="entry name" value="Glycosidases"/>
    <property type="match status" value="1"/>
</dbReference>
<dbReference type="InterPro" id="IPR029903">
    <property type="entry name" value="RmlD-like-bd"/>
</dbReference>
<comment type="function">
    <text evidence="6">Catalyzes the reduction of dTDP-6-deoxy-L-lyxo-4-hexulose to yield dTDP-L-rhamnose.</text>
</comment>
<evidence type="ECO:0000256" key="3">
    <source>
        <dbReference type="ARBA" id="ARBA00012929"/>
    </source>
</evidence>
<sequence length="717" mass="81820">MELWGGIECTINRVGNLYLDQLDYSGHYNRTEDLELFADLGISKIRYPVLWEKHLPEADIDINWSDTEKRLLKIKELDIEPIAGLVHHGSGPAYVQMTDDSFAEGLANFAAKTAARFPWIKYYTPINEPLTTARFCGLYGHWYPHESSDNSFLRILINECKATVLAMREIRKINSGAILVQTEDLGKIHSTPLLKYQADFENTRRWLSIDLLCGKVHSKHPLWSYLQSAGINDTDLSFFLENPCPPDIIGFNHYVTSERFLDERVEHYPSHTHGGNHFHRYADVEAVRVAGTEMSGPYNLLKEAWERYHLPMAITEVHLHCTREEQLRWFDSVWKSAIKLEDEKIDLRAVTTWAMLGSFGWNKLLTRPNGEYEPGIYDIRSGRPRPTALCKMIRSLSKKEKYNHPVTERPGWWKKDTRIIYNHDPIKIENITNQRNIPPLLIVGKTGTLGNAFARICKLRDIDYKLSGRQEFDITDLTGMEKLILDVKPWAIINTAGFVRVDEAEDDELNCFLSNTTGPGHLAALCNKYGIKLMTFSSDLVFDGRKKIPYIEDDNVNPLNNYGLSKAKAEQAVLQSCPDALIIRTSAFFGPWDKYNFVSEVHNAVKKRIPFRAVNDIIISPTYVPDLVNVCLDLLIDDEKGIWHLANDVALSWFDLAAQISERSGGDPALIIPISAAEMDFRAMRPIYSALRSTRGDLLPCLEDALNRYFAEQLIVA</sequence>
<evidence type="ECO:0000256" key="1">
    <source>
        <dbReference type="ARBA" id="ARBA00004781"/>
    </source>
</evidence>
<dbReference type="UniPathway" id="UPA00124"/>
<comment type="catalytic activity">
    <reaction evidence="5">
        <text>dTDP-beta-L-rhamnose + NADP(+) = dTDP-4-dehydro-beta-L-rhamnose + NADPH + H(+)</text>
        <dbReference type="Rhea" id="RHEA:21796"/>
        <dbReference type="ChEBI" id="CHEBI:15378"/>
        <dbReference type="ChEBI" id="CHEBI:57510"/>
        <dbReference type="ChEBI" id="CHEBI:57783"/>
        <dbReference type="ChEBI" id="CHEBI:58349"/>
        <dbReference type="ChEBI" id="CHEBI:62830"/>
        <dbReference type="EC" id="1.1.1.133"/>
    </reaction>
</comment>
<dbReference type="Gene3D" id="3.40.50.720">
    <property type="entry name" value="NAD(P)-binding Rossmann-like Domain"/>
    <property type="match status" value="1"/>
</dbReference>
<dbReference type="EMBL" id="RXOC01000002">
    <property type="protein sequence ID" value="RXF71691.1"/>
    <property type="molecule type" value="Genomic_DNA"/>
</dbReference>
<comment type="similarity">
    <text evidence="2 6">Belongs to the dTDP-4-dehydrorhamnose reductase family.</text>
</comment>
<dbReference type="AlphaFoldDB" id="A0A4Q0ME26"/>
<dbReference type="InterPro" id="IPR036291">
    <property type="entry name" value="NAD(P)-bd_dom_sf"/>
</dbReference>
<dbReference type="SUPFAM" id="SSF51735">
    <property type="entry name" value="NAD(P)-binding Rossmann-fold domains"/>
    <property type="match status" value="1"/>
</dbReference>
<dbReference type="InterPro" id="IPR001360">
    <property type="entry name" value="Glyco_hydro_1"/>
</dbReference>
<keyword evidence="6" id="KW-0521">NADP</keyword>
<dbReference type="PANTHER" id="PTHR10491">
    <property type="entry name" value="DTDP-4-DEHYDRORHAMNOSE REDUCTASE"/>
    <property type="match status" value="1"/>
</dbReference>
<comment type="caution">
    <text evidence="8">The sequence shown here is derived from an EMBL/GenBank/DDBJ whole genome shotgun (WGS) entry which is preliminary data.</text>
</comment>
<dbReference type="EC" id="1.1.1.133" evidence="3 6"/>
<dbReference type="InterPro" id="IPR005913">
    <property type="entry name" value="dTDP_dehydrorham_reduct"/>
</dbReference>
<evidence type="ECO:0000256" key="4">
    <source>
        <dbReference type="ARBA" id="ARBA00017099"/>
    </source>
</evidence>
<dbReference type="Proteomes" id="UP000290848">
    <property type="component" value="Unassembled WGS sequence"/>
</dbReference>
<accession>A0A4Q0ME26</accession>
<evidence type="ECO:0000313" key="8">
    <source>
        <dbReference type="EMBL" id="RXF71691.1"/>
    </source>
</evidence>
<proteinExistence type="inferred from homology"/>
<feature type="domain" description="RmlD-like substrate binding" evidence="7">
    <location>
        <begin position="440"/>
        <end position="694"/>
    </location>
</feature>
<dbReference type="GO" id="GO:0005975">
    <property type="term" value="P:carbohydrate metabolic process"/>
    <property type="evidence" value="ECO:0007669"/>
    <property type="project" value="InterPro"/>
</dbReference>
<evidence type="ECO:0000256" key="6">
    <source>
        <dbReference type="RuleBase" id="RU364082"/>
    </source>
</evidence>
<name>A0A4Q0ME26_9SPHI</name>
<dbReference type="Gene3D" id="3.90.25.10">
    <property type="entry name" value="UDP-galactose 4-epimerase, domain 1"/>
    <property type="match status" value="1"/>
</dbReference>
<organism evidence="8 9">
    <name type="scientific">Arcticibacter tournemirensis</name>
    <dbReference type="NCBI Taxonomy" id="699437"/>
    <lineage>
        <taxon>Bacteria</taxon>
        <taxon>Pseudomonadati</taxon>
        <taxon>Bacteroidota</taxon>
        <taxon>Sphingobacteriia</taxon>
        <taxon>Sphingobacteriales</taxon>
        <taxon>Sphingobacteriaceae</taxon>
        <taxon>Arcticibacter</taxon>
    </lineage>
</organism>
<gene>
    <name evidence="8" type="ORF">EKH83_03110</name>
</gene>
<dbReference type="GO" id="GO:0008831">
    <property type="term" value="F:dTDP-4-dehydrorhamnose reductase activity"/>
    <property type="evidence" value="ECO:0007669"/>
    <property type="project" value="UniProtKB-EC"/>
</dbReference>
<dbReference type="Pfam" id="PF00232">
    <property type="entry name" value="Glyco_hydro_1"/>
    <property type="match status" value="1"/>
</dbReference>
<reference evidence="8 9" key="1">
    <citation type="submission" date="2018-12" db="EMBL/GenBank/DDBJ databases">
        <title>The Draft Genome Sequence of the Soil Bacterium Pedobacter tournemirensis R1.</title>
        <authorList>
            <person name="He J."/>
        </authorList>
    </citation>
    <scope>NUCLEOTIDE SEQUENCE [LARGE SCALE GENOMIC DNA]</scope>
    <source>
        <strain evidence="8 9">R1</strain>
    </source>
</reference>
<comment type="pathway">
    <text evidence="1 6">Carbohydrate biosynthesis; dTDP-L-rhamnose biosynthesis.</text>
</comment>